<accession>A0AAV4TWS8</accession>
<gene>
    <name evidence="1" type="ORF">CEXT_713211</name>
</gene>
<dbReference type="Proteomes" id="UP001054945">
    <property type="component" value="Unassembled WGS sequence"/>
</dbReference>
<evidence type="ECO:0000313" key="1">
    <source>
        <dbReference type="EMBL" id="GIY51013.1"/>
    </source>
</evidence>
<protein>
    <submittedName>
        <fullName evidence="1">Uncharacterized protein</fullName>
    </submittedName>
</protein>
<proteinExistence type="predicted"/>
<dbReference type="AlphaFoldDB" id="A0AAV4TWS8"/>
<dbReference type="EMBL" id="BPLR01012057">
    <property type="protein sequence ID" value="GIY51013.1"/>
    <property type="molecule type" value="Genomic_DNA"/>
</dbReference>
<name>A0AAV4TWS8_CAEEX</name>
<sequence length="84" mass="9748">MKKNNNNKRLSRLLISTPVPSPVLCVAILKEEAPLSVIGKVKEVQITGHTILWRSRGNFYFRSSRLAGFIDERRRSPIWGREWE</sequence>
<organism evidence="1 2">
    <name type="scientific">Caerostris extrusa</name>
    <name type="common">Bark spider</name>
    <name type="synonym">Caerostris bankana</name>
    <dbReference type="NCBI Taxonomy" id="172846"/>
    <lineage>
        <taxon>Eukaryota</taxon>
        <taxon>Metazoa</taxon>
        <taxon>Ecdysozoa</taxon>
        <taxon>Arthropoda</taxon>
        <taxon>Chelicerata</taxon>
        <taxon>Arachnida</taxon>
        <taxon>Araneae</taxon>
        <taxon>Araneomorphae</taxon>
        <taxon>Entelegynae</taxon>
        <taxon>Araneoidea</taxon>
        <taxon>Araneidae</taxon>
        <taxon>Caerostris</taxon>
    </lineage>
</organism>
<comment type="caution">
    <text evidence="1">The sequence shown here is derived from an EMBL/GenBank/DDBJ whole genome shotgun (WGS) entry which is preliminary data.</text>
</comment>
<keyword evidence="2" id="KW-1185">Reference proteome</keyword>
<reference evidence="1 2" key="1">
    <citation type="submission" date="2021-06" db="EMBL/GenBank/DDBJ databases">
        <title>Caerostris extrusa draft genome.</title>
        <authorList>
            <person name="Kono N."/>
            <person name="Arakawa K."/>
        </authorList>
    </citation>
    <scope>NUCLEOTIDE SEQUENCE [LARGE SCALE GENOMIC DNA]</scope>
</reference>
<evidence type="ECO:0000313" key="2">
    <source>
        <dbReference type="Proteomes" id="UP001054945"/>
    </source>
</evidence>